<comment type="caution">
    <text evidence="4">The sequence shown here is derived from an EMBL/GenBank/DDBJ whole genome shotgun (WGS) entry which is preliminary data.</text>
</comment>
<name>A0AAW6TEH2_FAUOS</name>
<feature type="compositionally biased region" description="Low complexity" evidence="2">
    <location>
        <begin position="682"/>
        <end position="701"/>
    </location>
</feature>
<feature type="transmembrane region" description="Helical" evidence="3">
    <location>
        <begin position="97"/>
        <end position="120"/>
    </location>
</feature>
<feature type="coiled-coil region" evidence="1">
    <location>
        <begin position="316"/>
        <end position="366"/>
    </location>
</feature>
<evidence type="ECO:0000256" key="1">
    <source>
        <dbReference type="SAM" id="Coils"/>
    </source>
</evidence>
<keyword evidence="3" id="KW-1133">Transmembrane helix</keyword>
<evidence type="ECO:0000313" key="4">
    <source>
        <dbReference type="EMBL" id="MDI4510298.1"/>
    </source>
</evidence>
<dbReference type="AlphaFoldDB" id="A0AAW6TEH2"/>
<protein>
    <recommendedName>
        <fullName evidence="5">Bacterial conjugation TrbI-like protein</fullName>
    </recommendedName>
</protein>
<evidence type="ECO:0000256" key="2">
    <source>
        <dbReference type="SAM" id="MobiDB-lite"/>
    </source>
</evidence>
<feature type="region of interest" description="Disordered" evidence="2">
    <location>
        <begin position="264"/>
        <end position="313"/>
    </location>
</feature>
<gene>
    <name evidence="4" type="ORF">E6P75_08780</name>
</gene>
<dbReference type="CDD" id="cd16431">
    <property type="entry name" value="IcmE"/>
    <property type="match status" value="1"/>
</dbReference>
<keyword evidence="3" id="KW-0812">Transmembrane</keyword>
<proteinExistence type="predicted"/>
<evidence type="ECO:0000256" key="3">
    <source>
        <dbReference type="SAM" id="Phobius"/>
    </source>
</evidence>
<feature type="compositionally biased region" description="Gly residues" evidence="2">
    <location>
        <begin position="286"/>
        <end position="305"/>
    </location>
</feature>
<feature type="region of interest" description="Disordered" evidence="2">
    <location>
        <begin position="651"/>
        <end position="720"/>
    </location>
</feature>
<dbReference type="InterPro" id="IPR049855">
    <property type="entry name" value="DotG/IcmE-like_C"/>
</dbReference>
<sequence>MTTLVYDNNSFFNFNSSFNSLLDGIMEKVPGMLGPDSPPMASNAVTENVVVTETIQQTTVAPSDVILDDPGLTTEPTFQTRPKPLNHNLRRFMKESWFRPVALASAAILAIGVTFAIGSLSQKDTPLDKKSQMDVVDINQSKTGEESLSPQQAEFLRQKQAALAEQNEQAGVTNAPAVIIPTATTADTTATSMPIDTNQSDASGFKKKDALVNPNGAPANQANALPPDINDPNKYQKVGSGSDAYYIEKSTQRLIVPPNQAFTETKPAPIVQPGNGTATAMTANTGGTGGAGGAGGTGGAGGNGSGDPTYTVDPTIQRLRDEVKANFDQQQQAEDAYNQQQQQAQLQAQQQQMQQQQALMQQRQQMAANALNSQVQTLSNNGQATGGGFSTKAYRVNPSNYAINGNVNIGQPQYNDYTRRNNGENVQFNNSMSVSGAGTSNTNFNSANTGVANNTSSQYLPSNVIRAGTSWPVVITKEVNTDEGLQVIGRIMSGKFANSTVYGMVQPTGRNIGVVFDRIAPTNPRKPIIPVNAIATTIGTQKQAVATKVSKHYLQNYSVIAAESIFEGYQGAYAGDVGGTTVTAGDGTTITTKPKPNSEIIRGKVIGSLSGKLNNDVAALGNRAPTFEIGVGTVLNMMLMNDFDVTQTVSDLGGGSNTQGGSGGMGGGNYFLPNGGRTNTSYYQPNGGNNQQVVQQNTGNYPQGYQNSPYSQSNQDMGYTQNQANGYYQQQVQPNYNYQQQ</sequence>
<feature type="compositionally biased region" description="Gly residues" evidence="2">
    <location>
        <begin position="652"/>
        <end position="669"/>
    </location>
</feature>
<feature type="compositionally biased region" description="Low complexity" evidence="2">
    <location>
        <begin position="274"/>
        <end position="285"/>
    </location>
</feature>
<evidence type="ECO:0008006" key="5">
    <source>
        <dbReference type="Google" id="ProtNLM"/>
    </source>
</evidence>
<accession>A0AAW6TEH2</accession>
<keyword evidence="1" id="KW-0175">Coiled coil</keyword>
<dbReference type="EMBL" id="SSCJ01000007">
    <property type="protein sequence ID" value="MDI4510298.1"/>
    <property type="molecule type" value="Genomic_DNA"/>
</dbReference>
<organism evidence="4">
    <name type="scientific">Faucicola osloensis</name>
    <name type="common">Moraxella osloensis</name>
    <dbReference type="NCBI Taxonomy" id="34062"/>
    <lineage>
        <taxon>Bacteria</taxon>
        <taxon>Pseudomonadati</taxon>
        <taxon>Pseudomonadota</taxon>
        <taxon>Gammaproteobacteria</taxon>
        <taxon>Moraxellales</taxon>
        <taxon>Moraxellaceae</taxon>
        <taxon>Faucicola</taxon>
    </lineage>
</organism>
<keyword evidence="3" id="KW-0472">Membrane</keyword>
<feature type="compositionally biased region" description="Polar residues" evidence="2">
    <location>
        <begin position="703"/>
        <end position="720"/>
    </location>
</feature>
<reference evidence="4" key="1">
    <citation type="submission" date="2019-04" db="EMBL/GenBank/DDBJ databases">
        <title>Moraxella osloensis CCUG 73412, isolated from corneal scrapings as causative agent of keratitis.</title>
        <authorList>
            <person name="Connolly G."/>
            <person name="Jaen-Luchoro D."/>
            <person name="Pinyeiro-Iglesias B."/>
            <person name="Curry A."/>
            <person name="Knowles S."/>
            <person name="Moore E.R.B."/>
        </authorList>
    </citation>
    <scope>NUCLEOTIDE SEQUENCE</scope>
    <source>
        <strain evidence="4">CCUG 73412</strain>
    </source>
</reference>